<dbReference type="InterPro" id="IPR011009">
    <property type="entry name" value="Kinase-like_dom_sf"/>
</dbReference>
<protein>
    <recommendedName>
        <fullName evidence="3">Phosphotransferase</fullName>
    </recommendedName>
</protein>
<dbReference type="Gene3D" id="3.90.1200.10">
    <property type="match status" value="1"/>
</dbReference>
<evidence type="ECO:0008006" key="3">
    <source>
        <dbReference type="Google" id="ProtNLM"/>
    </source>
</evidence>
<comment type="caution">
    <text evidence="1">The sequence shown here is derived from an EMBL/GenBank/DDBJ whole genome shotgun (WGS) entry which is preliminary data.</text>
</comment>
<dbReference type="SUPFAM" id="SSF56112">
    <property type="entry name" value="Protein kinase-like (PK-like)"/>
    <property type="match status" value="1"/>
</dbReference>
<dbReference type="InterPro" id="IPR004119">
    <property type="entry name" value="EcKL"/>
</dbReference>
<dbReference type="AlphaFoldDB" id="A0A7W3NFY1"/>
<dbReference type="Proteomes" id="UP000543174">
    <property type="component" value="Unassembled WGS sequence"/>
</dbReference>
<reference evidence="1" key="1">
    <citation type="submission" date="2020-08" db="EMBL/GenBank/DDBJ databases">
        <title>Functional genomics of gut bacteria from endangered species of beetles.</title>
        <authorList>
            <person name="Carlos-Shanley C."/>
        </authorList>
    </citation>
    <scope>NUCLEOTIDE SEQUENCE [LARGE SCALE GENOMIC DNA]</scope>
    <source>
        <strain evidence="1">S00060</strain>
    </source>
</reference>
<dbReference type="EMBL" id="JACJHT010000010">
    <property type="protein sequence ID" value="MBA9042284.1"/>
    <property type="molecule type" value="Genomic_DNA"/>
</dbReference>
<sequence>MKIVYEPKLLYKLFTKLKISEKLSYSMGEKVIIDPTKIECLKSTKRSSIYKLLLRKKSGYYPIIFKVYSSTTQRNEVEINIYKKLHPLLKEFLPRIYLIERNLNEDWVFMEFVNQIRGQLKFTPKHLDYIIPTVAKLHARTFEDKFKKYNDAWSSWLPTYDSAPARKEREKYMEKTVVFLDEAVSDDRTKDLIKPYYKPLIKLYSKGPDFFPEILESGSSLTHGDLHMQNICSKDVTKDYPWNIQFIDWESARYAPTWFDMVVLVEILLGFRADWQKYAEEIRNHCIVTYVNEMKKHGIKFKADPRDLYKMAYLQRTLEKGLHTQLRRIFDNRGGELLGYHLEKVAIWGRELGID</sequence>
<organism evidence="1 2">
    <name type="scientific">Priestia aryabhattai</name>
    <name type="common">Bacillus aryabhattai</name>
    <dbReference type="NCBI Taxonomy" id="412384"/>
    <lineage>
        <taxon>Bacteria</taxon>
        <taxon>Bacillati</taxon>
        <taxon>Bacillota</taxon>
        <taxon>Bacilli</taxon>
        <taxon>Bacillales</taxon>
        <taxon>Bacillaceae</taxon>
        <taxon>Priestia</taxon>
    </lineage>
</organism>
<evidence type="ECO:0000313" key="1">
    <source>
        <dbReference type="EMBL" id="MBA9042284.1"/>
    </source>
</evidence>
<proteinExistence type="predicted"/>
<name>A0A7W3NFY1_PRIAR</name>
<dbReference type="Pfam" id="PF02958">
    <property type="entry name" value="EcKL"/>
    <property type="match status" value="1"/>
</dbReference>
<gene>
    <name evidence="1" type="ORF">HNP21_005419</name>
</gene>
<accession>A0A7W3NFY1</accession>
<keyword evidence="2" id="KW-1185">Reference proteome</keyword>
<evidence type="ECO:0000313" key="2">
    <source>
        <dbReference type="Proteomes" id="UP000543174"/>
    </source>
</evidence>